<dbReference type="Proteomes" id="UP000186917">
    <property type="component" value="Unassembled WGS sequence"/>
</dbReference>
<gene>
    <name evidence="1" type="ORF">SAMN05421788_102135</name>
</gene>
<accession>A0A1N7N2X5</accession>
<evidence type="ECO:0000313" key="2">
    <source>
        <dbReference type="Proteomes" id="UP000186917"/>
    </source>
</evidence>
<dbReference type="EMBL" id="FTOR01000002">
    <property type="protein sequence ID" value="SIS92694.1"/>
    <property type="molecule type" value="Genomic_DNA"/>
</dbReference>
<dbReference type="RefSeq" id="WP_076377670.1">
    <property type="nucleotide sequence ID" value="NZ_AP017422.1"/>
</dbReference>
<dbReference type="AlphaFoldDB" id="A0A1N7N2X5"/>
<protein>
    <submittedName>
        <fullName evidence="1">Uncharacterized protein</fullName>
    </submittedName>
</protein>
<name>A0A1N7N2X5_9BACT</name>
<organism evidence="1 2">
    <name type="scientific">Filimonas lacunae</name>
    <dbReference type="NCBI Taxonomy" id="477680"/>
    <lineage>
        <taxon>Bacteria</taxon>
        <taxon>Pseudomonadati</taxon>
        <taxon>Bacteroidota</taxon>
        <taxon>Chitinophagia</taxon>
        <taxon>Chitinophagales</taxon>
        <taxon>Chitinophagaceae</taxon>
        <taxon>Filimonas</taxon>
    </lineage>
</organism>
<dbReference type="STRING" id="477680.SAMN05421788_102135"/>
<evidence type="ECO:0000313" key="1">
    <source>
        <dbReference type="EMBL" id="SIS92694.1"/>
    </source>
</evidence>
<keyword evidence="2" id="KW-1185">Reference proteome</keyword>
<proteinExistence type="predicted"/>
<reference evidence="2" key="1">
    <citation type="submission" date="2017-01" db="EMBL/GenBank/DDBJ databases">
        <authorList>
            <person name="Varghese N."/>
            <person name="Submissions S."/>
        </authorList>
    </citation>
    <scope>NUCLEOTIDE SEQUENCE [LARGE SCALE GENOMIC DNA]</scope>
    <source>
        <strain evidence="2">DSM 21054</strain>
    </source>
</reference>
<dbReference type="OrthoDB" id="1849013at2"/>
<sequence>MWQHLTTIAIGGLENIGFAQSGNIIVLSNQGRGIISAVTGEKLFRDNEDWYTFFQEADSSVPGFGTENDTTIKITGMYGEHYLTKTTKDNWHIYHEDAYDGKYPVKNIYIKHPNSPLPIFTDRDGACELRTYGFSCNENILVIALSCNLVIWRRS</sequence>